<dbReference type="InterPro" id="IPR017850">
    <property type="entry name" value="Alkaline_phosphatase_core_sf"/>
</dbReference>
<protein>
    <recommendedName>
        <fullName evidence="1">N-sulphoglucosamine sulphohydrolase C-terminal domain-containing protein</fullName>
    </recommendedName>
</protein>
<feature type="domain" description="N-sulphoglucosamine sulphohydrolase C-terminal" evidence="1">
    <location>
        <begin position="1"/>
        <end position="97"/>
    </location>
</feature>
<dbReference type="InterPro" id="IPR032506">
    <property type="entry name" value="SGSH_C"/>
</dbReference>
<dbReference type="EMBL" id="VSSQ01038062">
    <property type="protein sequence ID" value="MPM90928.1"/>
    <property type="molecule type" value="Genomic_DNA"/>
</dbReference>
<dbReference type="PANTHER" id="PTHR43108">
    <property type="entry name" value="N-ACETYLGLUCOSAMINE-6-SULFATASE FAMILY MEMBER"/>
    <property type="match status" value="1"/>
</dbReference>
<evidence type="ECO:0000259" key="1">
    <source>
        <dbReference type="Pfam" id="PF16347"/>
    </source>
</evidence>
<reference evidence="2" key="1">
    <citation type="submission" date="2019-08" db="EMBL/GenBank/DDBJ databases">
        <authorList>
            <person name="Kucharzyk K."/>
            <person name="Murdoch R.W."/>
            <person name="Higgins S."/>
            <person name="Loffler F."/>
        </authorList>
    </citation>
    <scope>NUCLEOTIDE SEQUENCE</scope>
</reference>
<accession>A0A645DP94</accession>
<organism evidence="2">
    <name type="scientific">bioreactor metagenome</name>
    <dbReference type="NCBI Taxonomy" id="1076179"/>
    <lineage>
        <taxon>unclassified sequences</taxon>
        <taxon>metagenomes</taxon>
        <taxon>ecological metagenomes</taxon>
    </lineage>
</organism>
<sequence length="109" mass="13330">MDGESFLPLLTGKKVKNWRKSLFYHYFEYPAEHAVRRHYGVRTERYKLIKFYGHDIDNWELYDLQNDPREMNNIYNHPSYAKVQKELHRELVKLAKQYDDPVEKNPIQN</sequence>
<dbReference type="Pfam" id="PF16347">
    <property type="entry name" value="SGSH_C"/>
    <property type="match status" value="1"/>
</dbReference>
<dbReference type="PANTHER" id="PTHR43108:SF6">
    <property type="entry name" value="N-SULPHOGLUCOSAMINE SULPHOHYDROLASE"/>
    <property type="match status" value="1"/>
</dbReference>
<dbReference type="AlphaFoldDB" id="A0A645DP94"/>
<evidence type="ECO:0000313" key="2">
    <source>
        <dbReference type="EMBL" id="MPM90928.1"/>
    </source>
</evidence>
<dbReference type="Gene3D" id="3.40.720.10">
    <property type="entry name" value="Alkaline Phosphatase, subunit A"/>
    <property type="match status" value="1"/>
</dbReference>
<name>A0A645DP94_9ZZZZ</name>
<proteinExistence type="predicted"/>
<dbReference type="SUPFAM" id="SSF53649">
    <property type="entry name" value="Alkaline phosphatase-like"/>
    <property type="match status" value="1"/>
</dbReference>
<comment type="caution">
    <text evidence="2">The sequence shown here is derived from an EMBL/GenBank/DDBJ whole genome shotgun (WGS) entry which is preliminary data.</text>
</comment>
<gene>
    <name evidence="2" type="ORF">SDC9_138051</name>
</gene>